<name>A0A4P9XI59_9FUNG</name>
<evidence type="ECO:0000313" key="2">
    <source>
        <dbReference type="Proteomes" id="UP000271241"/>
    </source>
</evidence>
<sequence length="68" mass="7498">MISDSLKEGHPLYKVMKHMKLVPIELVIDAMLLLIQDDKFAGDIVRITPEYGVTVMGASKLWVAVSAA</sequence>
<dbReference type="EMBL" id="KZ993347">
    <property type="protein sequence ID" value="RKP04960.1"/>
    <property type="molecule type" value="Genomic_DNA"/>
</dbReference>
<accession>A0A4P9XI59</accession>
<keyword evidence="2" id="KW-1185">Reference proteome</keyword>
<evidence type="ECO:0000313" key="1">
    <source>
        <dbReference type="EMBL" id="RKP04960.1"/>
    </source>
</evidence>
<organism evidence="1 2">
    <name type="scientific">Thamnocephalis sphaerospora</name>
    <dbReference type="NCBI Taxonomy" id="78915"/>
    <lineage>
        <taxon>Eukaryota</taxon>
        <taxon>Fungi</taxon>
        <taxon>Fungi incertae sedis</taxon>
        <taxon>Zoopagomycota</taxon>
        <taxon>Zoopagomycotina</taxon>
        <taxon>Zoopagomycetes</taxon>
        <taxon>Zoopagales</taxon>
        <taxon>Sigmoideomycetaceae</taxon>
        <taxon>Thamnocephalis</taxon>
    </lineage>
</organism>
<dbReference type="OrthoDB" id="5840532at2759"/>
<dbReference type="AlphaFoldDB" id="A0A4P9XI59"/>
<protein>
    <submittedName>
        <fullName evidence="1">Uncharacterized protein</fullName>
    </submittedName>
</protein>
<proteinExistence type="predicted"/>
<dbReference type="Proteomes" id="UP000271241">
    <property type="component" value="Unassembled WGS sequence"/>
</dbReference>
<reference evidence="2" key="1">
    <citation type="journal article" date="2018" name="Nat. Microbiol.">
        <title>Leveraging single-cell genomics to expand the fungal tree of life.</title>
        <authorList>
            <person name="Ahrendt S.R."/>
            <person name="Quandt C.A."/>
            <person name="Ciobanu D."/>
            <person name="Clum A."/>
            <person name="Salamov A."/>
            <person name="Andreopoulos B."/>
            <person name="Cheng J.F."/>
            <person name="Woyke T."/>
            <person name="Pelin A."/>
            <person name="Henrissat B."/>
            <person name="Reynolds N.K."/>
            <person name="Benny G.L."/>
            <person name="Smith M.E."/>
            <person name="James T.Y."/>
            <person name="Grigoriev I.V."/>
        </authorList>
    </citation>
    <scope>NUCLEOTIDE SEQUENCE [LARGE SCALE GENOMIC DNA]</scope>
    <source>
        <strain evidence="2">RSA 1356</strain>
    </source>
</reference>
<gene>
    <name evidence="1" type="ORF">THASP1DRAFT_33219</name>
</gene>